<comment type="caution">
    <text evidence="7">The sequence shown here is derived from an EMBL/GenBank/DDBJ whole genome shotgun (WGS) entry which is preliminary data.</text>
</comment>
<dbReference type="Pfam" id="PF07587">
    <property type="entry name" value="PSD1"/>
    <property type="match status" value="1"/>
</dbReference>
<protein>
    <recommendedName>
        <fullName evidence="6">Fucolectin tachylectin-4 pentraxin-1 domain-containing protein</fullName>
    </recommendedName>
</protein>
<dbReference type="InterPro" id="IPR036909">
    <property type="entry name" value="Cyt_c-like_dom_sf"/>
</dbReference>
<sequence length="1145" mass="126677">MTRVPLIVLLAAAATASAQQAPRPIHFSREIRPILSENCFFCHGPDEKKREAGLRLDDESSAKKNNDGTIAVVPGKPEQSALLQRIISKDPDEVMPPPKQHKTIPPQQIALLTEWIKQGAPWGNHWSYEKVVKPAAPKMAASGIQNAEWKASSNPVDAFLAQRLNQEKLQPSPQADKATLIRRTALDLTGLPPTPAELEALEKQPHDKVVEHYLATPAYGEHWARQWLDLARYADSSGYPSDQPREIWAYRDWVIRALNANMPFDQFTIEQLAGDLLPKPTDDQLIATAFHRNTMTQNEGGTDDEEFRNAAIIDRVNTTFAVWMGTTMACAQCHTHKYDPITIKEYFQFYAFLNQSADSDKKDEVPLHSFDTAELIQKRANLKREIDTLEKQFSSPAPAWLAGLDAWDQGFARDLGWQTPPPAKVSTQSKQTAAIAADGTVSIPKNTDTDTYTVELPATGDKLSALRLETIPAAGFGNFVLTDLKAEIVRADAAPPPQARYVRVELPGDKKMLQLAEVQVFSGSQNIAPSGKASQSSTYTDAAARRANDGGTEGDYAKGSVSHTADGDKDPWWEVDLKESKPVDRVVVWNRTDGGTGKRLDGFRVLLLDEKRQTLWKSDPTPAPDKDKTFATSGPVAVTFTTALADYEQSGFTASSILKPKDKKQQGWAVSGATDKPHTLTLLAATPVMIPQGARLRITLAQKSEHKQHTLGSFRLSYTGDARVQQAAKVLQEVVAALAQPKDKRTPAQQHTVVDYFVRNVSKASASQRTRLAAAQKELAAIKPVTVPIMRDLDPKQRRITKIQLRGNWQALGDEVTEATPAAFNPLPKDAPRNRLTMARWIVSRDNPLTARVTVNRLWESIFGTGIVRSSEEFGSQGDLPVHPELLDWLAAELMDSGWDIKHILKLLLTTAAYQQTSKSTPELNERDPDNRFLARGPRFRPTGELLRDQALAVSGLLSPKMYGPPVRPMTPNLGLTTAFGRSNDWTVSPGEDAHRRSLYTEVRRNSPYASFTTFDAGNREVCMIRRSRTNTPLQAFVTLNDPVFIETNQAMARRLVAEAKTTPERLALLFKLCLSRAPAAHESAALTKLYDDSLTTYRADLPDATKMATEPLGPAPKDANIPELAAWTAVANVIMNLDEFLMRR</sequence>
<dbReference type="PANTHER" id="PTHR35889">
    <property type="entry name" value="CYCLOINULO-OLIGOSACCHARIDE FRUCTANOTRANSFERASE-RELATED"/>
    <property type="match status" value="1"/>
</dbReference>
<feature type="compositionally biased region" description="Polar residues" evidence="4">
    <location>
        <begin position="526"/>
        <end position="540"/>
    </location>
</feature>
<dbReference type="InterPro" id="IPR022655">
    <property type="entry name" value="DUF1553"/>
</dbReference>
<keyword evidence="5" id="KW-0732">Signal</keyword>
<dbReference type="Proteomes" id="UP000590740">
    <property type="component" value="Unassembled WGS sequence"/>
</dbReference>
<dbReference type="SUPFAM" id="SSF46626">
    <property type="entry name" value="Cytochrome c"/>
    <property type="match status" value="1"/>
</dbReference>
<dbReference type="RefSeq" id="WP_343076557.1">
    <property type="nucleotide sequence ID" value="NZ_JACHIG010000004.1"/>
</dbReference>
<dbReference type="Gene3D" id="1.10.760.10">
    <property type="entry name" value="Cytochrome c-like domain"/>
    <property type="match status" value="1"/>
</dbReference>
<dbReference type="GO" id="GO:0020037">
    <property type="term" value="F:heme binding"/>
    <property type="evidence" value="ECO:0007669"/>
    <property type="project" value="InterPro"/>
</dbReference>
<keyword evidence="3" id="KW-1015">Disulfide bond</keyword>
<name>A0A7W7YAM9_9BACT</name>
<dbReference type="PANTHER" id="PTHR35889:SF3">
    <property type="entry name" value="F-BOX DOMAIN-CONTAINING PROTEIN"/>
    <property type="match status" value="1"/>
</dbReference>
<gene>
    <name evidence="7" type="ORF">HNQ65_002171</name>
</gene>
<dbReference type="Pfam" id="PF07635">
    <property type="entry name" value="PSCyt1"/>
    <property type="match status" value="1"/>
</dbReference>
<feature type="chain" id="PRO_5031026535" description="Fucolectin tachylectin-4 pentraxin-1 domain-containing protein" evidence="5">
    <location>
        <begin position="21"/>
        <end position="1145"/>
    </location>
</feature>
<dbReference type="EMBL" id="JACHIG010000004">
    <property type="protein sequence ID" value="MBB5032589.1"/>
    <property type="molecule type" value="Genomic_DNA"/>
</dbReference>
<dbReference type="Gene3D" id="2.60.120.260">
    <property type="entry name" value="Galactose-binding domain-like"/>
    <property type="match status" value="1"/>
</dbReference>
<dbReference type="SUPFAM" id="SSF49785">
    <property type="entry name" value="Galactose-binding domain-like"/>
    <property type="match status" value="1"/>
</dbReference>
<keyword evidence="2" id="KW-0106">Calcium</keyword>
<proteinExistence type="predicted"/>
<dbReference type="InterPro" id="IPR006585">
    <property type="entry name" value="FTP1"/>
</dbReference>
<feature type="region of interest" description="Disordered" evidence="4">
    <location>
        <begin position="526"/>
        <end position="568"/>
    </location>
</feature>
<accession>A0A7W7YAM9</accession>
<keyword evidence="8" id="KW-1185">Reference proteome</keyword>
<reference evidence="7 8" key="1">
    <citation type="submission" date="2020-08" db="EMBL/GenBank/DDBJ databases">
        <title>Genomic Encyclopedia of Type Strains, Phase IV (KMG-IV): sequencing the most valuable type-strain genomes for metagenomic binning, comparative biology and taxonomic classification.</title>
        <authorList>
            <person name="Goeker M."/>
        </authorList>
    </citation>
    <scope>NUCLEOTIDE SEQUENCE [LARGE SCALE GENOMIC DNA]</scope>
    <source>
        <strain evidence="7 8">DSM 12252</strain>
    </source>
</reference>
<dbReference type="GO" id="GO:0046872">
    <property type="term" value="F:metal ion binding"/>
    <property type="evidence" value="ECO:0007669"/>
    <property type="project" value="UniProtKB-KW"/>
</dbReference>
<dbReference type="InterPro" id="IPR011429">
    <property type="entry name" value="Cyt_c_Planctomycete-type"/>
</dbReference>
<evidence type="ECO:0000256" key="5">
    <source>
        <dbReference type="SAM" id="SignalP"/>
    </source>
</evidence>
<keyword evidence="1" id="KW-0479">Metal-binding</keyword>
<evidence type="ECO:0000259" key="6">
    <source>
        <dbReference type="SMART" id="SM00607"/>
    </source>
</evidence>
<dbReference type="GO" id="GO:0009055">
    <property type="term" value="F:electron transfer activity"/>
    <property type="evidence" value="ECO:0007669"/>
    <property type="project" value="InterPro"/>
</dbReference>
<dbReference type="Pfam" id="PF07583">
    <property type="entry name" value="PSCyt2"/>
    <property type="match status" value="1"/>
</dbReference>
<evidence type="ECO:0000313" key="8">
    <source>
        <dbReference type="Proteomes" id="UP000590740"/>
    </source>
</evidence>
<dbReference type="Pfam" id="PF22633">
    <property type="entry name" value="F5_F8_type_C_2"/>
    <property type="match status" value="1"/>
</dbReference>
<evidence type="ECO:0000256" key="4">
    <source>
        <dbReference type="SAM" id="MobiDB-lite"/>
    </source>
</evidence>
<dbReference type="AlphaFoldDB" id="A0A7W7YAM9"/>
<evidence type="ECO:0000256" key="1">
    <source>
        <dbReference type="ARBA" id="ARBA00022723"/>
    </source>
</evidence>
<evidence type="ECO:0000256" key="2">
    <source>
        <dbReference type="ARBA" id="ARBA00022837"/>
    </source>
</evidence>
<dbReference type="InterPro" id="IPR008979">
    <property type="entry name" value="Galactose-bd-like_sf"/>
</dbReference>
<feature type="signal peptide" evidence="5">
    <location>
        <begin position="1"/>
        <end position="20"/>
    </location>
</feature>
<evidence type="ECO:0000313" key="7">
    <source>
        <dbReference type="EMBL" id="MBB5032589.1"/>
    </source>
</evidence>
<dbReference type="SMART" id="SM00607">
    <property type="entry name" value="FTP"/>
    <property type="match status" value="1"/>
</dbReference>
<organism evidence="7 8">
    <name type="scientific">Prosthecobacter vanneervenii</name>
    <dbReference type="NCBI Taxonomy" id="48466"/>
    <lineage>
        <taxon>Bacteria</taxon>
        <taxon>Pseudomonadati</taxon>
        <taxon>Verrucomicrobiota</taxon>
        <taxon>Verrucomicrobiia</taxon>
        <taxon>Verrucomicrobiales</taxon>
        <taxon>Verrucomicrobiaceae</taxon>
        <taxon>Prosthecobacter</taxon>
    </lineage>
</organism>
<feature type="domain" description="Fucolectin tachylectin-4 pentraxin-1" evidence="6">
    <location>
        <begin position="524"/>
        <end position="655"/>
    </location>
</feature>
<evidence type="ECO:0000256" key="3">
    <source>
        <dbReference type="ARBA" id="ARBA00023157"/>
    </source>
</evidence>
<dbReference type="InterPro" id="IPR011444">
    <property type="entry name" value="DUF1549"/>
</dbReference>